<dbReference type="RefSeq" id="WP_194449945.1">
    <property type="nucleotide sequence ID" value="NZ_CP063849.1"/>
</dbReference>
<dbReference type="InterPro" id="IPR003594">
    <property type="entry name" value="HATPase_dom"/>
</dbReference>
<accession>A0A7S7SJP3</accession>
<evidence type="ECO:0000256" key="9">
    <source>
        <dbReference type="ARBA" id="ARBA00023012"/>
    </source>
</evidence>
<dbReference type="SMART" id="SM00387">
    <property type="entry name" value="HATPase_c"/>
    <property type="match status" value="1"/>
</dbReference>
<organism evidence="15 16">
    <name type="scientific">Paludibaculum fermentans</name>
    <dbReference type="NCBI Taxonomy" id="1473598"/>
    <lineage>
        <taxon>Bacteria</taxon>
        <taxon>Pseudomonadati</taxon>
        <taxon>Acidobacteriota</taxon>
        <taxon>Terriglobia</taxon>
        <taxon>Bryobacterales</taxon>
        <taxon>Bryobacteraceae</taxon>
        <taxon>Paludibaculum</taxon>
    </lineage>
</organism>
<dbReference type="Gene3D" id="6.10.340.10">
    <property type="match status" value="1"/>
</dbReference>
<evidence type="ECO:0000256" key="6">
    <source>
        <dbReference type="ARBA" id="ARBA00022692"/>
    </source>
</evidence>
<proteinExistence type="predicted"/>
<dbReference type="Pfam" id="PF02518">
    <property type="entry name" value="HATPase_c"/>
    <property type="match status" value="1"/>
</dbReference>
<keyword evidence="10 12" id="KW-0472">Membrane</keyword>
<dbReference type="CDD" id="cd00082">
    <property type="entry name" value="HisKA"/>
    <property type="match status" value="1"/>
</dbReference>
<evidence type="ECO:0000256" key="1">
    <source>
        <dbReference type="ARBA" id="ARBA00000085"/>
    </source>
</evidence>
<dbReference type="InterPro" id="IPR003661">
    <property type="entry name" value="HisK_dim/P_dom"/>
</dbReference>
<keyword evidence="7" id="KW-0418">Kinase</keyword>
<dbReference type="GO" id="GO:0005886">
    <property type="term" value="C:plasma membrane"/>
    <property type="evidence" value="ECO:0007669"/>
    <property type="project" value="TreeGrafter"/>
</dbReference>
<gene>
    <name evidence="15" type="ORF">IRI77_37055</name>
</gene>
<dbReference type="Pfam" id="PF00672">
    <property type="entry name" value="HAMP"/>
    <property type="match status" value="1"/>
</dbReference>
<keyword evidence="16" id="KW-1185">Reference proteome</keyword>
<dbReference type="PRINTS" id="PR00344">
    <property type="entry name" value="BCTRLSENSOR"/>
</dbReference>
<keyword evidence="9" id="KW-0902">Two-component regulatory system</keyword>
<dbReference type="EC" id="2.7.13.3" evidence="3"/>
<dbReference type="SUPFAM" id="SSF55874">
    <property type="entry name" value="ATPase domain of HSP90 chaperone/DNA topoisomerase II/histidine kinase"/>
    <property type="match status" value="1"/>
</dbReference>
<dbReference type="InterPro" id="IPR005467">
    <property type="entry name" value="His_kinase_dom"/>
</dbReference>
<dbReference type="GO" id="GO:0000155">
    <property type="term" value="F:phosphorelay sensor kinase activity"/>
    <property type="evidence" value="ECO:0007669"/>
    <property type="project" value="InterPro"/>
</dbReference>
<dbReference type="InterPro" id="IPR036890">
    <property type="entry name" value="HATPase_C_sf"/>
</dbReference>
<keyword evidence="6 12" id="KW-0812">Transmembrane</keyword>
<dbReference type="Gene3D" id="1.10.287.130">
    <property type="match status" value="1"/>
</dbReference>
<evidence type="ECO:0000256" key="11">
    <source>
        <dbReference type="SAM" id="MobiDB-lite"/>
    </source>
</evidence>
<dbReference type="InterPro" id="IPR003660">
    <property type="entry name" value="HAMP_dom"/>
</dbReference>
<evidence type="ECO:0000256" key="10">
    <source>
        <dbReference type="ARBA" id="ARBA00023136"/>
    </source>
</evidence>
<evidence type="ECO:0000256" key="4">
    <source>
        <dbReference type="ARBA" id="ARBA00022553"/>
    </source>
</evidence>
<evidence type="ECO:0000256" key="3">
    <source>
        <dbReference type="ARBA" id="ARBA00012438"/>
    </source>
</evidence>
<dbReference type="Gene3D" id="3.30.565.10">
    <property type="entry name" value="Histidine kinase-like ATPase, C-terminal domain"/>
    <property type="match status" value="1"/>
</dbReference>
<protein>
    <recommendedName>
        <fullName evidence="3">histidine kinase</fullName>
        <ecNumber evidence="3">2.7.13.3</ecNumber>
    </recommendedName>
</protein>
<dbReference type="SMART" id="SM00304">
    <property type="entry name" value="HAMP"/>
    <property type="match status" value="1"/>
</dbReference>
<feature type="region of interest" description="Disordered" evidence="11">
    <location>
        <begin position="49"/>
        <end position="79"/>
    </location>
</feature>
<dbReference type="PANTHER" id="PTHR45436:SF5">
    <property type="entry name" value="SENSOR HISTIDINE KINASE TRCS"/>
    <property type="match status" value="1"/>
</dbReference>
<keyword evidence="5" id="KW-0808">Transferase</keyword>
<dbReference type="InterPro" id="IPR004358">
    <property type="entry name" value="Sig_transdc_His_kin-like_C"/>
</dbReference>
<dbReference type="SUPFAM" id="SSF47384">
    <property type="entry name" value="Homodimeric domain of signal transducing histidine kinase"/>
    <property type="match status" value="1"/>
</dbReference>
<evidence type="ECO:0000313" key="16">
    <source>
        <dbReference type="Proteomes" id="UP000593892"/>
    </source>
</evidence>
<evidence type="ECO:0000256" key="12">
    <source>
        <dbReference type="SAM" id="Phobius"/>
    </source>
</evidence>
<feature type="compositionally biased region" description="Basic and acidic residues" evidence="11">
    <location>
        <begin position="56"/>
        <end position="74"/>
    </location>
</feature>
<sequence>MIFNSIRWRLQAWHGVILAAVLTGFGVAAYKVAHDNQMRSIDQDLGQQLDGLFRPRPPEARPPDDRPPRGDRGRPFPFESSEFETNLRQAVSEFGAAGGPYLVLWRMNQGAIARSPGAPPEVPEPKEALAQAPPEVGPGQRGFRPGPRGPVLARTRGQFREISIPLPRGFVVVAGRSIADDQAAMQRLALLLLAAGAGIFLLGLAGGGWVAARAIRPIEDISATAQRISAGDLSQRIDVADTESELGRLAGVLNATFARLEASFTQQARFTADASHELRTPVTVILTQTQTCLARERGSAEYKETLQACQRAAQRMRRLTESLLELARIDAGEEPMRRERFDLGRVARESAELIQPLAEQRKVLIQTDLALAECAGDAEHIGQVVTNLLSNAIHYNRESGAVNVAARTEGEWGILRVSDSGSGIAAEDQPHIFERFYRADKSRARAEGRTGLGLAICKAIVDAHGGSIELESKPGVGSTFTVRLPLAHG</sequence>
<dbReference type="FunFam" id="3.30.565.10:FF:000006">
    <property type="entry name" value="Sensor histidine kinase WalK"/>
    <property type="match status" value="1"/>
</dbReference>
<dbReference type="Proteomes" id="UP000593892">
    <property type="component" value="Chromosome"/>
</dbReference>
<name>A0A7S7SJP3_PALFE</name>
<evidence type="ECO:0000259" key="13">
    <source>
        <dbReference type="PROSITE" id="PS50109"/>
    </source>
</evidence>
<evidence type="ECO:0000256" key="7">
    <source>
        <dbReference type="ARBA" id="ARBA00022777"/>
    </source>
</evidence>
<evidence type="ECO:0000256" key="5">
    <source>
        <dbReference type="ARBA" id="ARBA00022679"/>
    </source>
</evidence>
<dbReference type="SUPFAM" id="SSF158472">
    <property type="entry name" value="HAMP domain-like"/>
    <property type="match status" value="1"/>
</dbReference>
<feature type="domain" description="HAMP" evidence="14">
    <location>
        <begin position="212"/>
        <end position="265"/>
    </location>
</feature>
<reference evidence="15 16" key="1">
    <citation type="submission" date="2020-10" db="EMBL/GenBank/DDBJ databases">
        <title>Complete genome sequence of Paludibaculum fermentans P105T, a facultatively anaerobic acidobacterium capable of dissimilatory Fe(III) reduction.</title>
        <authorList>
            <person name="Dedysh S.N."/>
            <person name="Beletsky A.V."/>
            <person name="Kulichevskaya I.S."/>
            <person name="Mardanov A.V."/>
            <person name="Ravin N.V."/>
        </authorList>
    </citation>
    <scope>NUCLEOTIDE SEQUENCE [LARGE SCALE GENOMIC DNA]</scope>
    <source>
        <strain evidence="15 16">P105</strain>
    </source>
</reference>
<dbReference type="EMBL" id="CP063849">
    <property type="protein sequence ID" value="QOY88282.1"/>
    <property type="molecule type" value="Genomic_DNA"/>
</dbReference>
<dbReference type="CDD" id="cd00075">
    <property type="entry name" value="HATPase"/>
    <property type="match status" value="1"/>
</dbReference>
<dbReference type="KEGG" id="pfer:IRI77_37055"/>
<dbReference type="CDD" id="cd06225">
    <property type="entry name" value="HAMP"/>
    <property type="match status" value="1"/>
</dbReference>
<evidence type="ECO:0000256" key="2">
    <source>
        <dbReference type="ARBA" id="ARBA00004370"/>
    </source>
</evidence>
<dbReference type="FunFam" id="1.10.287.130:FF:000001">
    <property type="entry name" value="Two-component sensor histidine kinase"/>
    <property type="match status" value="1"/>
</dbReference>
<feature type="transmembrane region" description="Helical" evidence="12">
    <location>
        <begin position="188"/>
        <end position="212"/>
    </location>
</feature>
<keyword evidence="8 12" id="KW-1133">Transmembrane helix</keyword>
<comment type="subcellular location">
    <subcellularLocation>
        <location evidence="2">Membrane</location>
    </subcellularLocation>
</comment>
<dbReference type="PANTHER" id="PTHR45436">
    <property type="entry name" value="SENSOR HISTIDINE KINASE YKOH"/>
    <property type="match status" value="1"/>
</dbReference>
<evidence type="ECO:0000256" key="8">
    <source>
        <dbReference type="ARBA" id="ARBA00022989"/>
    </source>
</evidence>
<dbReference type="SMART" id="SM00388">
    <property type="entry name" value="HisKA"/>
    <property type="match status" value="1"/>
</dbReference>
<dbReference type="InterPro" id="IPR050428">
    <property type="entry name" value="TCS_sensor_his_kinase"/>
</dbReference>
<dbReference type="PROSITE" id="PS50109">
    <property type="entry name" value="HIS_KIN"/>
    <property type="match status" value="1"/>
</dbReference>
<feature type="domain" description="Histidine kinase" evidence="13">
    <location>
        <begin position="273"/>
        <end position="488"/>
    </location>
</feature>
<evidence type="ECO:0000259" key="14">
    <source>
        <dbReference type="PROSITE" id="PS50885"/>
    </source>
</evidence>
<keyword evidence="4" id="KW-0597">Phosphoprotein</keyword>
<feature type="transmembrane region" description="Helical" evidence="12">
    <location>
        <begin position="12"/>
        <end position="30"/>
    </location>
</feature>
<dbReference type="PROSITE" id="PS50885">
    <property type="entry name" value="HAMP"/>
    <property type="match status" value="1"/>
</dbReference>
<comment type="catalytic activity">
    <reaction evidence="1">
        <text>ATP + protein L-histidine = ADP + protein N-phospho-L-histidine.</text>
        <dbReference type="EC" id="2.7.13.3"/>
    </reaction>
</comment>
<dbReference type="InterPro" id="IPR036097">
    <property type="entry name" value="HisK_dim/P_sf"/>
</dbReference>
<dbReference type="AlphaFoldDB" id="A0A7S7SJP3"/>
<dbReference type="Pfam" id="PF00512">
    <property type="entry name" value="HisKA"/>
    <property type="match status" value="1"/>
</dbReference>
<evidence type="ECO:0000313" key="15">
    <source>
        <dbReference type="EMBL" id="QOY88282.1"/>
    </source>
</evidence>